<evidence type="ECO:0000256" key="2">
    <source>
        <dbReference type="ARBA" id="ARBA00004496"/>
    </source>
</evidence>
<dbReference type="NCBIfam" id="TIGR01628">
    <property type="entry name" value="PABP-1234"/>
    <property type="match status" value="1"/>
</dbReference>
<comment type="similarity">
    <text evidence="3 10">Belongs to the polyadenylate-binding protein type-1 family.</text>
</comment>
<dbReference type="AlphaFoldDB" id="W9RIZ2"/>
<gene>
    <name evidence="14" type="ORF">L484_022623</name>
</gene>
<keyword evidence="15" id="KW-1185">Reference proteome</keyword>
<proteinExistence type="inferred from homology"/>
<dbReference type="FunFam" id="3.30.70.330:FF:000500">
    <property type="entry name" value="Polyadenylate-binding protein"/>
    <property type="match status" value="1"/>
</dbReference>
<feature type="domain" description="RRM" evidence="12">
    <location>
        <begin position="193"/>
        <end position="270"/>
    </location>
</feature>
<dbReference type="GO" id="GO:0003723">
    <property type="term" value="F:RNA binding"/>
    <property type="evidence" value="ECO:0007669"/>
    <property type="project" value="UniProtKB-UniRule"/>
</dbReference>
<dbReference type="eggNOG" id="KOG0123">
    <property type="taxonomic scope" value="Eukaryota"/>
</dbReference>
<dbReference type="Gene3D" id="1.10.1900.10">
    <property type="entry name" value="c-terminal domain of poly(a) binding protein"/>
    <property type="match status" value="1"/>
</dbReference>
<keyword evidence="7" id="KW-0539">Nucleus</keyword>
<dbReference type="STRING" id="981085.W9RIZ2"/>
<dbReference type="SUPFAM" id="SSF63570">
    <property type="entry name" value="PABC (PABP) domain"/>
    <property type="match status" value="1"/>
</dbReference>
<feature type="domain" description="RRM" evidence="12">
    <location>
        <begin position="103"/>
        <end position="180"/>
    </location>
</feature>
<keyword evidence="4 10" id="KW-0963">Cytoplasm</keyword>
<dbReference type="InterPro" id="IPR006515">
    <property type="entry name" value="PABP_1234"/>
</dbReference>
<dbReference type="InterPro" id="IPR036053">
    <property type="entry name" value="PABP-dom"/>
</dbReference>
<dbReference type="SMART" id="SM00360">
    <property type="entry name" value="RRM"/>
    <property type="match status" value="4"/>
</dbReference>
<dbReference type="EMBL" id="KE344693">
    <property type="protein sequence ID" value="EXB75946.1"/>
    <property type="molecule type" value="Genomic_DNA"/>
</dbReference>
<feature type="compositionally biased region" description="Low complexity" evidence="11">
    <location>
        <begin position="390"/>
        <end position="400"/>
    </location>
</feature>
<dbReference type="SMART" id="SM00517">
    <property type="entry name" value="PolyA"/>
    <property type="match status" value="1"/>
</dbReference>
<sequence length="628" mass="70018">MAVVPTVPAAISSFHSLYVGDLHPDVNDSMLWDAFSEFKSVSSVRICRDSRTDRSLCYGYINFGNLQEAIRAITTMNHSTVHGKQIRVMWSNRDPDSRNSGLGNVFVKNLCESIDSMGLRELFQKFGFIRSCKVATFEDGKSRGYGFVQFETVEASNAAIRELNGQTVGDKQIYVTNFVRKMDRMSNPDAKYTNLYVKNLDSDVSQELLEEKFEKFGKIISLAIARDESGAPKGFGFVSFDNPDDARQAREEMNGTQLGSRVLYVARAQTKSERKQILRREYEEKRKEQILKYKNSNVYLKNIDEDVTDEELREHFTQCGAVTSAKIMRDDKGISKGFGFICFSTPEEASKAVNTFHGVMFHRKPLYVAIAQRKEERKAQLQLQHSQRMPTGPSGPSSPLIPGGYSPFYYPASSVPHVPPRPGLMYQSIGMRPDWMANSFAPPTRPAFQPSPVPMPNAPRPNRQNRGRVNGHMLPNVQHLQQPANFSKDSINHQRAGQTKYIPNGRQREINRGPSCVSSAASNSFGVGSPGPETLSSMLAAATPGHQKHILGEHLYPLVQKHKPELTAKITGMLLEMDNSELLLLLESPDSLAAKVDEAVEVLKISNAKVPGQDALHPNYLSAEVAVN</sequence>
<reference evidence="15" key="1">
    <citation type="submission" date="2013-01" db="EMBL/GenBank/DDBJ databases">
        <title>Draft Genome Sequence of a Mulberry Tree, Morus notabilis C.K. Schneid.</title>
        <authorList>
            <person name="He N."/>
            <person name="Zhao S."/>
        </authorList>
    </citation>
    <scope>NUCLEOTIDE SEQUENCE</scope>
</reference>
<dbReference type="PROSITE" id="PS51309">
    <property type="entry name" value="PABC"/>
    <property type="match status" value="1"/>
</dbReference>
<evidence type="ECO:0000259" key="12">
    <source>
        <dbReference type="PROSITE" id="PS50102"/>
    </source>
</evidence>
<protein>
    <recommendedName>
        <fullName evidence="10">Polyadenylate-binding protein</fullName>
        <shortName evidence="10">PABP</shortName>
    </recommendedName>
</protein>
<evidence type="ECO:0000256" key="7">
    <source>
        <dbReference type="ARBA" id="ARBA00023242"/>
    </source>
</evidence>
<comment type="function">
    <text evidence="8">Binds the poly(A) tail of mRNA. Appears to be an important mediator of the multiple roles of the poly(A) tail in mRNA biogenesis, stability and translation.</text>
</comment>
<evidence type="ECO:0000256" key="4">
    <source>
        <dbReference type="ARBA" id="ARBA00022490"/>
    </source>
</evidence>
<dbReference type="InterPro" id="IPR000504">
    <property type="entry name" value="RRM_dom"/>
</dbReference>
<evidence type="ECO:0000256" key="9">
    <source>
        <dbReference type="PROSITE-ProRule" id="PRU00176"/>
    </source>
</evidence>
<evidence type="ECO:0000256" key="6">
    <source>
        <dbReference type="ARBA" id="ARBA00022884"/>
    </source>
</evidence>
<feature type="region of interest" description="Disordered" evidence="11">
    <location>
        <begin position="377"/>
        <end position="400"/>
    </location>
</feature>
<evidence type="ECO:0000256" key="5">
    <source>
        <dbReference type="ARBA" id="ARBA00022737"/>
    </source>
</evidence>
<dbReference type="InterPro" id="IPR012677">
    <property type="entry name" value="Nucleotide-bd_a/b_plait_sf"/>
</dbReference>
<keyword evidence="6 9" id="KW-0694">RNA-binding</keyword>
<dbReference type="InterPro" id="IPR035979">
    <property type="entry name" value="RBD_domain_sf"/>
</dbReference>
<dbReference type="InterPro" id="IPR002004">
    <property type="entry name" value="PABP_HYD_C"/>
</dbReference>
<feature type="domain" description="RRM" evidence="12">
    <location>
        <begin position="15"/>
        <end position="93"/>
    </location>
</feature>
<feature type="domain" description="PABC" evidence="13">
    <location>
        <begin position="531"/>
        <end position="608"/>
    </location>
</feature>
<feature type="domain" description="RRM" evidence="12">
    <location>
        <begin position="296"/>
        <end position="373"/>
    </location>
</feature>
<evidence type="ECO:0000313" key="15">
    <source>
        <dbReference type="Proteomes" id="UP000030645"/>
    </source>
</evidence>
<dbReference type="PANTHER" id="PTHR24012">
    <property type="entry name" value="RNA BINDING PROTEIN"/>
    <property type="match status" value="1"/>
</dbReference>
<dbReference type="PROSITE" id="PS50102">
    <property type="entry name" value="RRM"/>
    <property type="match status" value="4"/>
</dbReference>
<keyword evidence="5" id="KW-0677">Repeat</keyword>
<evidence type="ECO:0000256" key="1">
    <source>
        <dbReference type="ARBA" id="ARBA00004123"/>
    </source>
</evidence>
<evidence type="ECO:0000256" key="11">
    <source>
        <dbReference type="SAM" id="MobiDB-lite"/>
    </source>
</evidence>
<dbReference type="SMART" id="SM00361">
    <property type="entry name" value="RRM_1"/>
    <property type="match status" value="3"/>
</dbReference>
<dbReference type="GO" id="GO:0005737">
    <property type="term" value="C:cytoplasm"/>
    <property type="evidence" value="ECO:0007669"/>
    <property type="project" value="UniProtKB-SubCell"/>
</dbReference>
<dbReference type="CDD" id="cd12381">
    <property type="entry name" value="RRM4_I_PABPs"/>
    <property type="match status" value="1"/>
</dbReference>
<evidence type="ECO:0000256" key="8">
    <source>
        <dbReference type="ARBA" id="ARBA00054110"/>
    </source>
</evidence>
<name>W9RIZ2_9ROSA</name>
<dbReference type="FunFam" id="3.30.70.330:FF:000499">
    <property type="entry name" value="Polyadenylate-binding protein"/>
    <property type="match status" value="1"/>
</dbReference>
<dbReference type="Gene3D" id="3.30.70.330">
    <property type="match status" value="4"/>
</dbReference>
<dbReference type="InterPro" id="IPR003954">
    <property type="entry name" value="RRM_euk-type"/>
</dbReference>
<evidence type="ECO:0000259" key="13">
    <source>
        <dbReference type="PROSITE" id="PS51309"/>
    </source>
</evidence>
<dbReference type="SUPFAM" id="SSF54928">
    <property type="entry name" value="RNA-binding domain, RBD"/>
    <property type="match status" value="3"/>
</dbReference>
<evidence type="ECO:0000313" key="14">
    <source>
        <dbReference type="EMBL" id="EXB75946.1"/>
    </source>
</evidence>
<organism evidence="14 15">
    <name type="scientific">Morus notabilis</name>
    <dbReference type="NCBI Taxonomy" id="981085"/>
    <lineage>
        <taxon>Eukaryota</taxon>
        <taxon>Viridiplantae</taxon>
        <taxon>Streptophyta</taxon>
        <taxon>Embryophyta</taxon>
        <taxon>Tracheophyta</taxon>
        <taxon>Spermatophyta</taxon>
        <taxon>Magnoliopsida</taxon>
        <taxon>eudicotyledons</taxon>
        <taxon>Gunneridae</taxon>
        <taxon>Pentapetalae</taxon>
        <taxon>rosids</taxon>
        <taxon>fabids</taxon>
        <taxon>Rosales</taxon>
        <taxon>Moraceae</taxon>
        <taxon>Moreae</taxon>
        <taxon>Morus</taxon>
    </lineage>
</organism>
<dbReference type="Pfam" id="PF00076">
    <property type="entry name" value="RRM_1"/>
    <property type="match status" value="4"/>
</dbReference>
<accession>W9RIZ2</accession>
<dbReference type="Proteomes" id="UP000030645">
    <property type="component" value="Unassembled WGS sequence"/>
</dbReference>
<dbReference type="GO" id="GO:0005634">
    <property type="term" value="C:nucleus"/>
    <property type="evidence" value="ECO:0007669"/>
    <property type="project" value="UniProtKB-SubCell"/>
</dbReference>
<dbReference type="FunFam" id="1.10.1900.10:FF:000004">
    <property type="entry name" value="Polyadenylate-binding protein"/>
    <property type="match status" value="1"/>
</dbReference>
<dbReference type="Pfam" id="PF00658">
    <property type="entry name" value="MLLE"/>
    <property type="match status" value="1"/>
</dbReference>
<dbReference type="FunFam" id="3.30.70.330:FF:000651">
    <property type="entry name" value="Poly(A) binding protein cytoplasmic 1 like"/>
    <property type="match status" value="1"/>
</dbReference>
<evidence type="ECO:0000256" key="3">
    <source>
        <dbReference type="ARBA" id="ARBA00008557"/>
    </source>
</evidence>
<evidence type="ECO:0000256" key="10">
    <source>
        <dbReference type="RuleBase" id="RU362004"/>
    </source>
</evidence>
<comment type="subcellular location">
    <subcellularLocation>
        <location evidence="2 10">Cytoplasm</location>
    </subcellularLocation>
    <subcellularLocation>
        <location evidence="1">Nucleus</location>
    </subcellularLocation>
</comment>